<feature type="transmembrane region" description="Helical" evidence="1">
    <location>
        <begin position="14"/>
        <end position="35"/>
    </location>
</feature>
<accession>J8DDV1</accession>
<name>J8DDV1_BACCE</name>
<dbReference type="Proteomes" id="UP000006977">
    <property type="component" value="Unassembled WGS sequence"/>
</dbReference>
<dbReference type="HOGENOM" id="CLU_1431919_0_0_9"/>
<proteinExistence type="predicted"/>
<dbReference type="PATRIC" id="fig|1053206.3.peg.5004"/>
<sequence length="204" mass="23844">MWIDFIDFKNWRDLIPFGSAMLGAMVGGGITYTTAKFKDNKEARIKRLEALFELETTLLSLIHKLADLEFEVAGYHAFNTIEVTYIDESKEHLEKKAEMFRIGKLIKELKRELSNSRPILLANAVHVSREVYLMVHEKYEEIAELYVTFHEKVSNDELGMKPYYKKDTVDILKNIYEKTIFLYISLLDLEAEHAPNYSKQIVKK</sequence>
<keyword evidence="1" id="KW-0472">Membrane</keyword>
<dbReference type="RefSeq" id="WP_002150858.1">
    <property type="nucleotide sequence ID" value="NZ_JH792149.1"/>
</dbReference>
<gene>
    <name evidence="2" type="ORF">IGC_04895</name>
</gene>
<evidence type="ECO:0000256" key="1">
    <source>
        <dbReference type="SAM" id="Phobius"/>
    </source>
</evidence>
<protein>
    <submittedName>
        <fullName evidence="2">Uncharacterized protein</fullName>
    </submittedName>
</protein>
<comment type="caution">
    <text evidence="2">The sequence shown here is derived from an EMBL/GenBank/DDBJ whole genome shotgun (WGS) entry which is preliminary data.</text>
</comment>
<dbReference type="EMBL" id="AHEA01000041">
    <property type="protein sequence ID" value="EJQ74344.1"/>
    <property type="molecule type" value="Genomic_DNA"/>
</dbReference>
<evidence type="ECO:0000313" key="2">
    <source>
        <dbReference type="EMBL" id="EJQ74344.1"/>
    </source>
</evidence>
<reference evidence="2 3" key="1">
    <citation type="submission" date="2012-04" db="EMBL/GenBank/DDBJ databases">
        <title>The Genome Sequence of Bacillus cereus HuA4-10.</title>
        <authorList>
            <consortium name="The Broad Institute Genome Sequencing Platform"/>
            <consortium name="The Broad Institute Genome Sequencing Center for Infectious Disease"/>
            <person name="Feldgarden M."/>
            <person name="Van der Auwera G.A."/>
            <person name="Mahillon J."/>
            <person name="Duprez V."/>
            <person name="Timmery S."/>
            <person name="Mattelet C."/>
            <person name="Dierick K."/>
            <person name="Sun M."/>
            <person name="Yu Z."/>
            <person name="Zhu L."/>
            <person name="Hu X."/>
            <person name="Shank E.B."/>
            <person name="Swiecicka I."/>
            <person name="Hansen B.M."/>
            <person name="Andrup L."/>
            <person name="Young S.K."/>
            <person name="Zeng Q."/>
            <person name="Gargeya S."/>
            <person name="Fitzgerald M."/>
            <person name="Haas B."/>
            <person name="Abouelleil A."/>
            <person name="Alvarado L."/>
            <person name="Arachchi H.M."/>
            <person name="Berlin A."/>
            <person name="Chapman S.B."/>
            <person name="Goldberg J."/>
            <person name="Griggs A."/>
            <person name="Gujja S."/>
            <person name="Hansen M."/>
            <person name="Howarth C."/>
            <person name="Imamovic A."/>
            <person name="Larimer J."/>
            <person name="McCowen C."/>
            <person name="Montmayeur A."/>
            <person name="Murphy C."/>
            <person name="Neiman D."/>
            <person name="Pearson M."/>
            <person name="Priest M."/>
            <person name="Roberts A."/>
            <person name="Saif S."/>
            <person name="Shea T."/>
            <person name="Sisk P."/>
            <person name="Sykes S."/>
            <person name="Wortman J."/>
            <person name="Nusbaum C."/>
            <person name="Birren B."/>
        </authorList>
    </citation>
    <scope>NUCLEOTIDE SEQUENCE [LARGE SCALE GENOMIC DNA]</scope>
    <source>
        <strain evidence="2 3">HuA4-10</strain>
    </source>
</reference>
<keyword evidence="1" id="KW-1133">Transmembrane helix</keyword>
<dbReference type="AlphaFoldDB" id="J8DDV1"/>
<organism evidence="2 3">
    <name type="scientific">Bacillus cereus HuA4-10</name>
    <dbReference type="NCBI Taxonomy" id="1053206"/>
    <lineage>
        <taxon>Bacteria</taxon>
        <taxon>Bacillati</taxon>
        <taxon>Bacillota</taxon>
        <taxon>Bacilli</taxon>
        <taxon>Bacillales</taxon>
        <taxon>Bacillaceae</taxon>
        <taxon>Bacillus</taxon>
        <taxon>Bacillus cereus group</taxon>
    </lineage>
</organism>
<keyword evidence="1" id="KW-0812">Transmembrane</keyword>
<evidence type="ECO:0000313" key="3">
    <source>
        <dbReference type="Proteomes" id="UP000006977"/>
    </source>
</evidence>